<comment type="caution">
    <text evidence="5">The sequence shown here is derived from an EMBL/GenBank/DDBJ whole genome shotgun (WGS) entry which is preliminary data.</text>
</comment>
<accession>A0A1G1Y0X3</accession>
<evidence type="ECO:0000256" key="1">
    <source>
        <dbReference type="ARBA" id="ARBA00007837"/>
    </source>
</evidence>
<comment type="similarity">
    <text evidence="1">Belongs to the PEP-utilizing enzyme family.</text>
</comment>
<dbReference type="Proteomes" id="UP000178432">
    <property type="component" value="Unassembled WGS sequence"/>
</dbReference>
<dbReference type="EMBL" id="MHIF01000069">
    <property type="protein sequence ID" value="OGY45922.1"/>
    <property type="molecule type" value="Genomic_DNA"/>
</dbReference>
<evidence type="ECO:0000256" key="3">
    <source>
        <dbReference type="ARBA" id="ARBA00022840"/>
    </source>
</evidence>
<name>A0A1G1Y0X3_9BACT</name>
<dbReference type="InterPro" id="IPR006319">
    <property type="entry name" value="PEP_synth"/>
</dbReference>
<dbReference type="SUPFAM" id="SSF52009">
    <property type="entry name" value="Phosphohistidine domain"/>
    <property type="match status" value="1"/>
</dbReference>
<protein>
    <recommendedName>
        <fullName evidence="4">PEP-utilising enzyme mobile domain-containing protein</fullName>
    </recommendedName>
</protein>
<keyword evidence="3" id="KW-0067">ATP-binding</keyword>
<dbReference type="InterPro" id="IPR036637">
    <property type="entry name" value="Phosphohistidine_dom_sf"/>
</dbReference>
<dbReference type="GO" id="GO:0005524">
    <property type="term" value="F:ATP binding"/>
    <property type="evidence" value="ECO:0007669"/>
    <property type="project" value="UniProtKB-KW"/>
</dbReference>
<dbReference type="Pfam" id="PF00391">
    <property type="entry name" value="PEP-utilizers"/>
    <property type="match status" value="1"/>
</dbReference>
<evidence type="ECO:0000259" key="4">
    <source>
        <dbReference type="Pfam" id="PF00391"/>
    </source>
</evidence>
<proteinExistence type="inferred from homology"/>
<gene>
    <name evidence="5" type="ORF">A2663_00440</name>
</gene>
<dbReference type="AlphaFoldDB" id="A0A1G1Y0X3"/>
<evidence type="ECO:0000256" key="2">
    <source>
        <dbReference type="ARBA" id="ARBA00022741"/>
    </source>
</evidence>
<dbReference type="Gene3D" id="3.50.30.10">
    <property type="entry name" value="Phosphohistidine domain"/>
    <property type="match status" value="1"/>
</dbReference>
<feature type="domain" description="PEP-utilising enzyme mobile" evidence="4">
    <location>
        <begin position="419"/>
        <end position="489"/>
    </location>
</feature>
<keyword evidence="2" id="KW-0547">Nucleotide-binding</keyword>
<dbReference type="InterPro" id="IPR008279">
    <property type="entry name" value="PEP-util_enz_mobile_dom"/>
</dbReference>
<dbReference type="PANTHER" id="PTHR43030">
    <property type="entry name" value="PHOSPHOENOLPYRUVATE SYNTHASE"/>
    <property type="match status" value="1"/>
</dbReference>
<sequence length="495" mass="57667">MNKIIFEKLGWEEATRKGVNFEILLMSLVCYGWRQWNTKKKRYFGPFYTRYYRQIDGHRDILKKDISQFIRQVKERERQRPGSIYRSYRDFSKVLLAAEKFATVLPRLNFSQYSNQELAKFLTPYANAISKTIWYDYNYVFLQHLGQDLYQIIRVKIADLKKQSELFDIFTLARQSSMVQQEQKAILQLVRKIKEQSISLNSQKANQLISRHLKQFAYLGYFYFRGRPWVKSDILNRLKSLSKINPAEKISKLSIAEKNNKNWQTLAKQYSFDKKELLLIKTIKEMTYCTNLFDEVWSYWVWKSERLLSELQDRLKVSKKELIEMDLPEINNFLLLGRPIDAKFKKIIRQRFKDSAYLMINNQIRILSGEQLKHYRQKVIDSVSAVKKVKILKGQPASAGSAKGRVALVFGISDLKKVKKGDILVSKATLPSFMPAMERASAIIAEVGGLLSHAAIVSRELKIPCVVGIKFATKVLKDGDLVEVDANKGVVRKLK</sequence>
<evidence type="ECO:0000313" key="6">
    <source>
        <dbReference type="Proteomes" id="UP000178432"/>
    </source>
</evidence>
<reference evidence="5 6" key="1">
    <citation type="journal article" date="2016" name="Nat. Commun.">
        <title>Thousands of microbial genomes shed light on interconnected biogeochemical processes in an aquifer system.</title>
        <authorList>
            <person name="Anantharaman K."/>
            <person name="Brown C.T."/>
            <person name="Hug L.A."/>
            <person name="Sharon I."/>
            <person name="Castelle C.J."/>
            <person name="Probst A.J."/>
            <person name="Thomas B.C."/>
            <person name="Singh A."/>
            <person name="Wilkins M.J."/>
            <person name="Karaoz U."/>
            <person name="Brodie E.L."/>
            <person name="Williams K.H."/>
            <person name="Hubbard S.S."/>
            <person name="Banfield J.F."/>
        </authorList>
    </citation>
    <scope>NUCLEOTIDE SEQUENCE [LARGE SCALE GENOMIC DNA]</scope>
</reference>
<organism evidence="5 6">
    <name type="scientific">Candidatus Buchananbacteria bacterium RIFCSPHIGHO2_01_FULL_46_12</name>
    <dbReference type="NCBI Taxonomy" id="1797536"/>
    <lineage>
        <taxon>Bacteria</taxon>
        <taxon>Candidatus Buchananiibacteriota</taxon>
    </lineage>
</organism>
<dbReference type="GO" id="GO:0008986">
    <property type="term" value="F:pyruvate, water dikinase activity"/>
    <property type="evidence" value="ECO:0007669"/>
    <property type="project" value="InterPro"/>
</dbReference>
<dbReference type="PANTHER" id="PTHR43030:SF1">
    <property type="entry name" value="PHOSPHOENOLPYRUVATE SYNTHASE"/>
    <property type="match status" value="1"/>
</dbReference>
<evidence type="ECO:0000313" key="5">
    <source>
        <dbReference type="EMBL" id="OGY45922.1"/>
    </source>
</evidence>